<evidence type="ECO:0000313" key="1">
    <source>
        <dbReference type="EMBL" id="KAI3791101.1"/>
    </source>
</evidence>
<protein>
    <submittedName>
        <fullName evidence="1">Uncharacterized protein</fullName>
    </submittedName>
</protein>
<evidence type="ECO:0000313" key="2">
    <source>
        <dbReference type="Proteomes" id="UP001055811"/>
    </source>
</evidence>
<accession>A0ACB9H718</accession>
<organism evidence="1 2">
    <name type="scientific">Cichorium intybus</name>
    <name type="common">Chicory</name>
    <dbReference type="NCBI Taxonomy" id="13427"/>
    <lineage>
        <taxon>Eukaryota</taxon>
        <taxon>Viridiplantae</taxon>
        <taxon>Streptophyta</taxon>
        <taxon>Embryophyta</taxon>
        <taxon>Tracheophyta</taxon>
        <taxon>Spermatophyta</taxon>
        <taxon>Magnoliopsida</taxon>
        <taxon>eudicotyledons</taxon>
        <taxon>Gunneridae</taxon>
        <taxon>Pentapetalae</taxon>
        <taxon>asterids</taxon>
        <taxon>campanulids</taxon>
        <taxon>Asterales</taxon>
        <taxon>Asteraceae</taxon>
        <taxon>Cichorioideae</taxon>
        <taxon>Cichorieae</taxon>
        <taxon>Cichoriinae</taxon>
        <taxon>Cichorium</taxon>
    </lineage>
</organism>
<keyword evidence="2" id="KW-1185">Reference proteome</keyword>
<reference evidence="2" key="1">
    <citation type="journal article" date="2022" name="Mol. Ecol. Resour.">
        <title>The genomes of chicory, endive, great burdock and yacon provide insights into Asteraceae palaeo-polyploidization history and plant inulin production.</title>
        <authorList>
            <person name="Fan W."/>
            <person name="Wang S."/>
            <person name="Wang H."/>
            <person name="Wang A."/>
            <person name="Jiang F."/>
            <person name="Liu H."/>
            <person name="Zhao H."/>
            <person name="Xu D."/>
            <person name="Zhang Y."/>
        </authorList>
    </citation>
    <scope>NUCLEOTIDE SEQUENCE [LARGE SCALE GENOMIC DNA]</scope>
    <source>
        <strain evidence="2">cv. Punajuju</strain>
    </source>
</reference>
<name>A0ACB9H718_CICIN</name>
<sequence>MKKPSLSRIPPFINRCTTIQNGSLTILSFNLQTQGFVTVPRPTYEAQPTYEAGDQNLLLGKVGENLSVLCTYPCIKADLWELKDTTVDNVLHNELTDLGERINRLVDTHVLSMTGAFRHVQEQLEEFDFQITRMISDERIKLANYNLQMLVIQMPIDIQRFISTMSTINQLSGPQSTLQERSEILRNAVCLIEQYTTLFECHKDTARLHLSQILP</sequence>
<dbReference type="EMBL" id="CM042009">
    <property type="protein sequence ID" value="KAI3791101.1"/>
    <property type="molecule type" value="Genomic_DNA"/>
</dbReference>
<dbReference type="Proteomes" id="UP001055811">
    <property type="component" value="Linkage Group LG01"/>
</dbReference>
<gene>
    <name evidence="1" type="ORF">L2E82_04705</name>
</gene>
<comment type="caution">
    <text evidence="1">The sequence shown here is derived from an EMBL/GenBank/DDBJ whole genome shotgun (WGS) entry which is preliminary data.</text>
</comment>
<proteinExistence type="predicted"/>
<reference evidence="1 2" key="2">
    <citation type="journal article" date="2022" name="Mol. Ecol. Resour.">
        <title>The genomes of chicory, endive, great burdock and yacon provide insights into Asteraceae paleo-polyploidization history and plant inulin production.</title>
        <authorList>
            <person name="Fan W."/>
            <person name="Wang S."/>
            <person name="Wang H."/>
            <person name="Wang A."/>
            <person name="Jiang F."/>
            <person name="Liu H."/>
            <person name="Zhao H."/>
            <person name="Xu D."/>
            <person name="Zhang Y."/>
        </authorList>
    </citation>
    <scope>NUCLEOTIDE SEQUENCE [LARGE SCALE GENOMIC DNA]</scope>
    <source>
        <strain evidence="2">cv. Punajuju</strain>
        <tissue evidence="1">Leaves</tissue>
    </source>
</reference>